<dbReference type="GO" id="GO:0016491">
    <property type="term" value="F:oxidoreductase activity"/>
    <property type="evidence" value="ECO:0007669"/>
    <property type="project" value="TreeGrafter"/>
</dbReference>
<evidence type="ECO:0000259" key="7">
    <source>
        <dbReference type="Pfam" id="PF08806"/>
    </source>
</evidence>
<accession>A0A7R8W6E1</accession>
<gene>
    <name evidence="8" type="ORF">CTOB1V02_LOCUS1076</name>
</gene>
<organism evidence="8">
    <name type="scientific">Cyprideis torosa</name>
    <dbReference type="NCBI Taxonomy" id="163714"/>
    <lineage>
        <taxon>Eukaryota</taxon>
        <taxon>Metazoa</taxon>
        <taxon>Ecdysozoa</taxon>
        <taxon>Arthropoda</taxon>
        <taxon>Crustacea</taxon>
        <taxon>Oligostraca</taxon>
        <taxon>Ostracoda</taxon>
        <taxon>Podocopa</taxon>
        <taxon>Podocopida</taxon>
        <taxon>Cytherocopina</taxon>
        <taxon>Cytheroidea</taxon>
        <taxon>Cytherideidae</taxon>
        <taxon>Cyprideis</taxon>
    </lineage>
</organism>
<protein>
    <recommendedName>
        <fullName evidence="6">Selenoprotein F</fullName>
    </recommendedName>
</protein>
<name>A0A7R8W6E1_9CRUS</name>
<dbReference type="InterPro" id="IPR039992">
    <property type="entry name" value="Sep15_SelM"/>
</dbReference>
<evidence type="ECO:0000256" key="4">
    <source>
        <dbReference type="ARBA" id="ARBA00022824"/>
    </source>
</evidence>
<dbReference type="PANTHER" id="PTHR13077:SF6">
    <property type="entry name" value="SELENOPROTEIN F"/>
    <property type="match status" value="1"/>
</dbReference>
<reference evidence="8" key="1">
    <citation type="submission" date="2020-11" db="EMBL/GenBank/DDBJ databases">
        <authorList>
            <person name="Tran Van P."/>
        </authorList>
    </citation>
    <scope>NUCLEOTIDE SEQUENCE</scope>
</reference>
<dbReference type="Gene3D" id="3.40.30.50">
    <property type="entry name" value="Sep15/SelM thioredoxin-like domain, active-site redox motif"/>
    <property type="match status" value="1"/>
</dbReference>
<comment type="subcellular location">
    <subcellularLocation>
        <location evidence="1">Endoplasmic reticulum lumen</location>
    </subcellularLocation>
</comment>
<dbReference type="GO" id="GO:0005788">
    <property type="term" value="C:endoplasmic reticulum lumen"/>
    <property type="evidence" value="ECO:0007669"/>
    <property type="project" value="UniProtKB-SubCell"/>
</dbReference>
<evidence type="ECO:0000256" key="5">
    <source>
        <dbReference type="ARBA" id="ARBA00022933"/>
    </source>
</evidence>
<proteinExistence type="inferred from homology"/>
<dbReference type="InterPro" id="IPR038219">
    <property type="entry name" value="Sep15/SelM_sf"/>
</dbReference>
<dbReference type="InterPro" id="IPR014912">
    <property type="entry name" value="Sep15_SelM_dom"/>
</dbReference>
<keyword evidence="5" id="KW-0712">Selenocysteine</keyword>
<evidence type="ECO:0000313" key="8">
    <source>
        <dbReference type="EMBL" id="CAD7223081.1"/>
    </source>
</evidence>
<evidence type="ECO:0000256" key="3">
    <source>
        <dbReference type="ARBA" id="ARBA00022729"/>
    </source>
</evidence>
<dbReference type="OrthoDB" id="1910009at2759"/>
<sequence>MILMTMIARVLDGLPLAASIQEDDQVPSVLSELASLECSDLGFDKSSLLCSSCSLLPHFDLQPLIPHCRECCIDDGAGEDGDSGVKRKYPRAILEVSFVKSERPRRFPGLQIVYKRGADPVIKLMDAVGNIEEELAVDQWDTDSVEEFLLEYLESNEL</sequence>
<dbReference type="AlphaFoldDB" id="A0A7R8W6E1"/>
<evidence type="ECO:0000256" key="6">
    <source>
        <dbReference type="ARBA" id="ARBA00040775"/>
    </source>
</evidence>
<evidence type="ECO:0000256" key="2">
    <source>
        <dbReference type="ARBA" id="ARBA00005742"/>
    </source>
</evidence>
<dbReference type="InterPro" id="IPR036249">
    <property type="entry name" value="Thioredoxin-like_sf"/>
</dbReference>
<dbReference type="Pfam" id="PF08806">
    <property type="entry name" value="Sep15_SelM"/>
    <property type="match status" value="1"/>
</dbReference>
<keyword evidence="3" id="KW-0732">Signal</keyword>
<dbReference type="EMBL" id="OB660147">
    <property type="protein sequence ID" value="CAD7223081.1"/>
    <property type="molecule type" value="Genomic_DNA"/>
</dbReference>
<dbReference type="PANTHER" id="PTHR13077">
    <property type="entry name" value="SELENOPROTEIN F"/>
    <property type="match status" value="1"/>
</dbReference>
<evidence type="ECO:0000256" key="1">
    <source>
        <dbReference type="ARBA" id="ARBA00004319"/>
    </source>
</evidence>
<comment type="similarity">
    <text evidence="2">Belongs to the selenoprotein M/F family.</text>
</comment>
<dbReference type="SUPFAM" id="SSF52833">
    <property type="entry name" value="Thioredoxin-like"/>
    <property type="match status" value="1"/>
</dbReference>
<feature type="domain" description="Selenoprotein F/M" evidence="7">
    <location>
        <begin position="97"/>
        <end position="153"/>
    </location>
</feature>
<keyword evidence="4" id="KW-0256">Endoplasmic reticulum</keyword>